<proteinExistence type="predicted"/>
<organism evidence="1">
    <name type="scientific">Mycobacterium xenopi 4042</name>
    <dbReference type="NCBI Taxonomy" id="1299334"/>
    <lineage>
        <taxon>Bacteria</taxon>
        <taxon>Bacillati</taxon>
        <taxon>Actinomycetota</taxon>
        <taxon>Actinomycetes</taxon>
        <taxon>Mycobacteriales</taxon>
        <taxon>Mycobacteriaceae</taxon>
        <taxon>Mycobacterium</taxon>
    </lineage>
</organism>
<protein>
    <submittedName>
        <fullName evidence="1">Uncharacterized protein</fullName>
    </submittedName>
</protein>
<accession>X7Z4Q0</accession>
<dbReference type="AlphaFoldDB" id="X7Z4Q0"/>
<reference evidence="1" key="1">
    <citation type="submission" date="2014-01" db="EMBL/GenBank/DDBJ databases">
        <authorList>
            <person name="Brown-Elliot B."/>
            <person name="Wallace R."/>
            <person name="Lenaerts A."/>
            <person name="Ordway D."/>
            <person name="DeGroote M.A."/>
            <person name="Parker T."/>
            <person name="Sizemore C."/>
            <person name="Tallon L.J."/>
            <person name="Sadzewicz L.K."/>
            <person name="Sengamalay N."/>
            <person name="Fraser C.M."/>
            <person name="Hine E."/>
            <person name="Shefchek K.A."/>
            <person name="Das S.P."/>
            <person name="Tettelin H."/>
        </authorList>
    </citation>
    <scope>NUCLEOTIDE SEQUENCE [LARGE SCALE GENOMIC DNA]</scope>
    <source>
        <strain evidence="1">4042</strain>
    </source>
</reference>
<gene>
    <name evidence="1" type="ORF">I553_6867</name>
</gene>
<evidence type="ECO:0000313" key="1">
    <source>
        <dbReference type="EMBL" id="EUA13748.1"/>
    </source>
</evidence>
<name>X7Z4Q0_MYCXE</name>
<comment type="caution">
    <text evidence="1">The sequence shown here is derived from an EMBL/GenBank/DDBJ whole genome shotgun (WGS) entry which is preliminary data.</text>
</comment>
<sequence>MYTGEHVRLFGELDEAVGNSSGSAVLTIRAAGPAVGRPLTCCAAGRMRRQANLVPASNPWRLCGDERDPRTTCSFEAETLTGAVVGNREIDGVELNRLVEVQTPAWQLLKHVEVPTDVTRGCRRWARAPQGGRAGASWTGDAWGGLCLGRRLGK</sequence>
<dbReference type="EMBL" id="JAOB01000081">
    <property type="protein sequence ID" value="EUA13748.1"/>
    <property type="molecule type" value="Genomic_DNA"/>
</dbReference>